<dbReference type="InterPro" id="IPR024119">
    <property type="entry name" value="TF_DEAF-1"/>
</dbReference>
<feature type="region of interest" description="Disordered" evidence="5">
    <location>
        <begin position="46"/>
        <end position="79"/>
    </location>
</feature>
<feature type="domain" description="MYND-type" evidence="6">
    <location>
        <begin position="5"/>
        <end position="43"/>
    </location>
</feature>
<organism evidence="7 8">
    <name type="scientific">Actinomortierella ambigua</name>
    <dbReference type="NCBI Taxonomy" id="1343610"/>
    <lineage>
        <taxon>Eukaryota</taxon>
        <taxon>Fungi</taxon>
        <taxon>Fungi incertae sedis</taxon>
        <taxon>Mucoromycota</taxon>
        <taxon>Mortierellomycotina</taxon>
        <taxon>Mortierellomycetes</taxon>
        <taxon>Mortierellales</taxon>
        <taxon>Mortierellaceae</taxon>
        <taxon>Actinomortierella</taxon>
    </lineage>
</organism>
<evidence type="ECO:0000259" key="6">
    <source>
        <dbReference type="PROSITE" id="PS50865"/>
    </source>
</evidence>
<name>A0A9P6TZB4_9FUNG</name>
<dbReference type="EMBL" id="JAAAJB010000616">
    <property type="protein sequence ID" value="KAG0252996.1"/>
    <property type="molecule type" value="Genomic_DNA"/>
</dbReference>
<dbReference type="SUPFAM" id="SSF144232">
    <property type="entry name" value="HIT/MYND zinc finger-like"/>
    <property type="match status" value="1"/>
</dbReference>
<dbReference type="InterPro" id="IPR002893">
    <property type="entry name" value="Znf_MYND"/>
</dbReference>
<dbReference type="Pfam" id="PF01753">
    <property type="entry name" value="zf-MYND"/>
    <property type="match status" value="1"/>
</dbReference>
<keyword evidence="1" id="KW-0479">Metal-binding</keyword>
<dbReference type="Proteomes" id="UP000807716">
    <property type="component" value="Unassembled WGS sequence"/>
</dbReference>
<dbReference type="GO" id="GO:0005634">
    <property type="term" value="C:nucleus"/>
    <property type="evidence" value="ECO:0007669"/>
    <property type="project" value="TreeGrafter"/>
</dbReference>
<protein>
    <recommendedName>
        <fullName evidence="6">MYND-type domain-containing protein</fullName>
    </recommendedName>
</protein>
<dbReference type="Gene3D" id="6.10.140.2220">
    <property type="match status" value="1"/>
</dbReference>
<evidence type="ECO:0000256" key="2">
    <source>
        <dbReference type="ARBA" id="ARBA00022771"/>
    </source>
</evidence>
<dbReference type="PANTHER" id="PTHR10237:SF14">
    <property type="entry name" value="MYND-TYPE DOMAIN-CONTAINING PROTEIN"/>
    <property type="match status" value="1"/>
</dbReference>
<evidence type="ECO:0000256" key="1">
    <source>
        <dbReference type="ARBA" id="ARBA00022723"/>
    </source>
</evidence>
<gene>
    <name evidence="7" type="ORF">DFQ27_007729</name>
</gene>
<accession>A0A9P6TZB4</accession>
<dbReference type="PROSITE" id="PS01360">
    <property type="entry name" value="ZF_MYND_1"/>
    <property type="match status" value="1"/>
</dbReference>
<feature type="compositionally biased region" description="Low complexity" evidence="5">
    <location>
        <begin position="61"/>
        <end position="72"/>
    </location>
</feature>
<keyword evidence="8" id="KW-1185">Reference proteome</keyword>
<dbReference type="GO" id="GO:0000981">
    <property type="term" value="F:DNA-binding transcription factor activity, RNA polymerase II-specific"/>
    <property type="evidence" value="ECO:0007669"/>
    <property type="project" value="TreeGrafter"/>
</dbReference>
<dbReference type="PROSITE" id="PS50865">
    <property type="entry name" value="ZF_MYND_2"/>
    <property type="match status" value="1"/>
</dbReference>
<evidence type="ECO:0000313" key="8">
    <source>
        <dbReference type="Proteomes" id="UP000807716"/>
    </source>
</evidence>
<dbReference type="GO" id="GO:0008270">
    <property type="term" value="F:zinc ion binding"/>
    <property type="evidence" value="ECO:0007669"/>
    <property type="project" value="UniProtKB-KW"/>
</dbReference>
<dbReference type="OrthoDB" id="432970at2759"/>
<evidence type="ECO:0000313" key="7">
    <source>
        <dbReference type="EMBL" id="KAG0252996.1"/>
    </source>
</evidence>
<evidence type="ECO:0000256" key="4">
    <source>
        <dbReference type="PROSITE-ProRule" id="PRU00134"/>
    </source>
</evidence>
<comment type="caution">
    <text evidence="7">The sequence shown here is derived from an EMBL/GenBank/DDBJ whole genome shotgun (WGS) entry which is preliminary data.</text>
</comment>
<dbReference type="PANTHER" id="PTHR10237">
    <property type="entry name" value="DEFORMED EPIDERMAL AUTOREGULATORY FACTOR 1 HOMOLOG SUPPRESSIN"/>
    <property type="match status" value="1"/>
</dbReference>
<dbReference type="AlphaFoldDB" id="A0A9P6TZB4"/>
<proteinExistence type="predicted"/>
<keyword evidence="2 4" id="KW-0863">Zinc-finger</keyword>
<sequence>MTETCLNCNKVSDALKQCSKCKAAKYCSRDCQKDHWKTHKKSCGSMGQEASLHAPPPSSRPRPAAATSTGSTKKSKVLKKAVEKPFTKLQAKTWLHDRPEDDVYKLLVDTYRMRVEDMYVFEGELDVDSVYGGAQDGGIRGFNHFLDEVESHDGLLPSWWTPEHRRACVTYGARSDKDHWSGLCWAVEKHDIVNHYGDQFMPMQLRMFGEQIFGFVPGGSKSDDMLAMQVEMENGRGPRYVSNLDMSHSRR</sequence>
<evidence type="ECO:0000256" key="3">
    <source>
        <dbReference type="ARBA" id="ARBA00022833"/>
    </source>
</evidence>
<reference evidence="7" key="1">
    <citation type="journal article" date="2020" name="Fungal Divers.">
        <title>Resolving the Mortierellaceae phylogeny through synthesis of multi-gene phylogenetics and phylogenomics.</title>
        <authorList>
            <person name="Vandepol N."/>
            <person name="Liber J."/>
            <person name="Desiro A."/>
            <person name="Na H."/>
            <person name="Kennedy M."/>
            <person name="Barry K."/>
            <person name="Grigoriev I.V."/>
            <person name="Miller A.N."/>
            <person name="O'Donnell K."/>
            <person name="Stajich J.E."/>
            <person name="Bonito G."/>
        </authorList>
    </citation>
    <scope>NUCLEOTIDE SEQUENCE</scope>
    <source>
        <strain evidence="7">BC1065</strain>
    </source>
</reference>
<evidence type="ECO:0000256" key="5">
    <source>
        <dbReference type="SAM" id="MobiDB-lite"/>
    </source>
</evidence>
<keyword evidence="3" id="KW-0862">Zinc</keyword>